<evidence type="ECO:0000313" key="4">
    <source>
        <dbReference type="Proteomes" id="UP000265618"/>
    </source>
</evidence>
<dbReference type="InterPro" id="IPR016208">
    <property type="entry name" value="Ald_Oxase/xanthine_DH-like"/>
</dbReference>
<dbReference type="PANTHER" id="PTHR11908">
    <property type="entry name" value="XANTHINE DEHYDROGENASE"/>
    <property type="match status" value="1"/>
</dbReference>
<dbReference type="Pfam" id="PF02738">
    <property type="entry name" value="MoCoBD_1"/>
    <property type="match status" value="1"/>
</dbReference>
<organism evidence="3 4">
    <name type="scientific">Kipferlia bialata</name>
    <dbReference type="NCBI Taxonomy" id="797122"/>
    <lineage>
        <taxon>Eukaryota</taxon>
        <taxon>Metamonada</taxon>
        <taxon>Carpediemonas-like organisms</taxon>
        <taxon>Kipferlia</taxon>
    </lineage>
</organism>
<evidence type="ECO:0000259" key="2">
    <source>
        <dbReference type="Pfam" id="PF02738"/>
    </source>
</evidence>
<dbReference type="SUPFAM" id="SSF56003">
    <property type="entry name" value="Molybdenum cofactor-binding domain"/>
    <property type="match status" value="1"/>
</dbReference>
<keyword evidence="1" id="KW-0500">Molybdenum</keyword>
<gene>
    <name evidence="3" type="ORF">KIPB_015661</name>
</gene>
<accession>A0A9K3DBQ4</accession>
<feature type="domain" description="Aldehyde oxidase/xanthine dehydrogenase first molybdopterin binding" evidence="2">
    <location>
        <begin position="2"/>
        <end position="121"/>
    </location>
</feature>
<dbReference type="Proteomes" id="UP000265618">
    <property type="component" value="Unassembled WGS sequence"/>
</dbReference>
<dbReference type="AlphaFoldDB" id="A0A9K3DBQ4"/>
<comment type="caution">
    <text evidence="3">The sequence shown here is derived from an EMBL/GenBank/DDBJ whole genome shotgun (WGS) entry which is preliminary data.</text>
</comment>
<dbReference type="InterPro" id="IPR008274">
    <property type="entry name" value="AldOxase/xan_DH_MoCoBD1"/>
</dbReference>
<sequence length="121" mass="13344">MPVKLVLEREEDMLISGGRHPFFVEYEAGFDKDGKYVFLDIVLVADGGAVFDVTGPVLDKALFQCQSGYTIPNFRVEGRAAITNRTTGTAFRGFGAPQATQIQELILDHAQRVLKVDPIDI</sequence>
<dbReference type="GO" id="GO:0016491">
    <property type="term" value="F:oxidoreductase activity"/>
    <property type="evidence" value="ECO:0007669"/>
    <property type="project" value="InterPro"/>
</dbReference>
<reference evidence="3 4" key="1">
    <citation type="journal article" date="2018" name="PLoS ONE">
        <title>The draft genome of Kipferlia bialata reveals reductive genome evolution in fornicate parasites.</title>
        <authorList>
            <person name="Tanifuji G."/>
            <person name="Takabayashi S."/>
            <person name="Kume K."/>
            <person name="Takagi M."/>
            <person name="Nakayama T."/>
            <person name="Kamikawa R."/>
            <person name="Inagaki Y."/>
            <person name="Hashimoto T."/>
        </authorList>
    </citation>
    <scope>NUCLEOTIDE SEQUENCE [LARGE SCALE GENOMIC DNA]</scope>
    <source>
        <strain evidence="3">NY0173</strain>
    </source>
</reference>
<protein>
    <recommendedName>
        <fullName evidence="2">Aldehyde oxidase/xanthine dehydrogenase first molybdopterin binding domain-containing protein</fullName>
    </recommendedName>
</protein>
<dbReference type="PANTHER" id="PTHR11908:SF132">
    <property type="entry name" value="ALDEHYDE OXIDASE 1-RELATED"/>
    <property type="match status" value="1"/>
</dbReference>
<evidence type="ECO:0000313" key="3">
    <source>
        <dbReference type="EMBL" id="GIQ92090.1"/>
    </source>
</evidence>
<proteinExistence type="predicted"/>
<dbReference type="InterPro" id="IPR037165">
    <property type="entry name" value="AldOxase/xan_DH_Mopterin-bd_sf"/>
</dbReference>
<dbReference type="Gene3D" id="3.30.365.10">
    <property type="entry name" value="Aldehyde oxidase/xanthine dehydrogenase, molybdopterin binding domain"/>
    <property type="match status" value="1"/>
</dbReference>
<evidence type="ECO:0000256" key="1">
    <source>
        <dbReference type="ARBA" id="ARBA00022505"/>
    </source>
</evidence>
<dbReference type="OrthoDB" id="8300278at2759"/>
<keyword evidence="4" id="KW-1185">Reference proteome</keyword>
<dbReference type="GO" id="GO:0005506">
    <property type="term" value="F:iron ion binding"/>
    <property type="evidence" value="ECO:0007669"/>
    <property type="project" value="InterPro"/>
</dbReference>
<dbReference type="EMBL" id="BDIP01008950">
    <property type="protein sequence ID" value="GIQ92090.1"/>
    <property type="molecule type" value="Genomic_DNA"/>
</dbReference>
<name>A0A9K3DBQ4_9EUKA</name>
<feature type="non-terminal residue" evidence="3">
    <location>
        <position position="1"/>
    </location>
</feature>